<name>A0A9P9Y046_9HYPO</name>
<keyword evidence="2" id="KW-0539">Nucleus</keyword>
<dbReference type="GO" id="GO:0000182">
    <property type="term" value="F:rDNA binding"/>
    <property type="evidence" value="ECO:0007669"/>
    <property type="project" value="TreeGrafter"/>
</dbReference>
<reference evidence="4" key="2">
    <citation type="submission" date="2022-07" db="EMBL/GenBank/DDBJ databases">
        <authorList>
            <person name="Goncalves M.F.M."/>
            <person name="Hilario S."/>
            <person name="Van De Peer Y."/>
            <person name="Esteves A.C."/>
            <person name="Alves A."/>
        </authorList>
    </citation>
    <scope>NUCLEOTIDE SEQUENCE</scope>
    <source>
        <strain evidence="4">MUM 19.33</strain>
    </source>
</reference>
<keyword evidence="5" id="KW-1185">Reference proteome</keyword>
<dbReference type="Pfam" id="PF04931">
    <property type="entry name" value="DNA_pol_phi"/>
    <property type="match status" value="2"/>
</dbReference>
<evidence type="ECO:0000256" key="1">
    <source>
        <dbReference type="ARBA" id="ARBA00004123"/>
    </source>
</evidence>
<dbReference type="GO" id="GO:0006355">
    <property type="term" value="P:regulation of DNA-templated transcription"/>
    <property type="evidence" value="ECO:0007669"/>
    <property type="project" value="InterPro"/>
</dbReference>
<feature type="compositionally biased region" description="Acidic residues" evidence="3">
    <location>
        <begin position="640"/>
        <end position="664"/>
    </location>
</feature>
<dbReference type="GO" id="GO:0005730">
    <property type="term" value="C:nucleolus"/>
    <property type="evidence" value="ECO:0007669"/>
    <property type="project" value="InterPro"/>
</dbReference>
<feature type="compositionally biased region" description="Acidic residues" evidence="3">
    <location>
        <begin position="593"/>
        <end position="611"/>
    </location>
</feature>
<dbReference type="EMBL" id="JAGIXG020000025">
    <property type="protein sequence ID" value="KAI6781062.1"/>
    <property type="molecule type" value="Genomic_DNA"/>
</dbReference>
<evidence type="ECO:0000313" key="4">
    <source>
        <dbReference type="EMBL" id="KAI6781062.1"/>
    </source>
</evidence>
<comment type="caution">
    <text evidence="4">The sequence shown here is derived from an EMBL/GenBank/DDBJ whole genome shotgun (WGS) entry which is preliminary data.</text>
</comment>
<protein>
    <submittedName>
        <fullName evidence="4">DNA polymerase V-like protein</fullName>
    </submittedName>
</protein>
<dbReference type="RefSeq" id="XP_051361918.1">
    <property type="nucleotide sequence ID" value="XM_051506787.1"/>
</dbReference>
<dbReference type="Proteomes" id="UP001055219">
    <property type="component" value="Unassembled WGS sequence"/>
</dbReference>
<evidence type="ECO:0000313" key="5">
    <source>
        <dbReference type="Proteomes" id="UP001055219"/>
    </source>
</evidence>
<proteinExistence type="predicted"/>
<organism evidence="4 5">
    <name type="scientific">Emericellopsis cladophorae</name>
    <dbReference type="NCBI Taxonomy" id="2686198"/>
    <lineage>
        <taxon>Eukaryota</taxon>
        <taxon>Fungi</taxon>
        <taxon>Dikarya</taxon>
        <taxon>Ascomycota</taxon>
        <taxon>Pezizomycotina</taxon>
        <taxon>Sordariomycetes</taxon>
        <taxon>Hypocreomycetidae</taxon>
        <taxon>Hypocreales</taxon>
        <taxon>Bionectriaceae</taxon>
        <taxon>Emericellopsis</taxon>
    </lineage>
</organism>
<feature type="region of interest" description="Disordered" evidence="3">
    <location>
        <begin position="639"/>
        <end position="674"/>
    </location>
</feature>
<sequence length="896" mass="99637">MALKRKRHQPPANLEPQPFPEILQHADRQREAGLYDLLGSEDVEERIAAANCILRSLFEHGDGNGNPWLPFEKVLGIFKDKTKSGGNVSGQEERDAAFGRLFGLECFVRSNTLFQASERWQPVLDMLMELATQKVWLRPACGLVVADAIKQMGQEEATRTLKRFADAGLGRTPEGVALWLVALSRFPEIHLKPWTHHPLATQSLGHLGQVLRESFKNTPEEDAEGQVGLKQANWTAQSHFVWDHIIAHYKRSEVGAEDFQEFCGRVVDDALFSKKATDGQKFKGFNVFLKLLQSFAELPAKLGCLFGKNFMACLMNQAAKEDRFLHRAAVKALKALEDVECLTVVRQPLAKLGRLPKPQGQAIVRSYIDYLAKLLNSSGGDSTGGQETGAALAELATIAYSQPSNIPAELLTDSIKENCRSRLETAISKLIRRSKDFTTFCNAVLSIDSAAIEMAPEIRTAVDDALARMKKLMKRKTKTEGEKTSALSLAMLHAVSILRLYNEDPDAMETLQDLEQIAERSKKGKKDEDDEGSTEILVEVLLSMVSRPSKLMREVSQQIFGAFTSQMTTEALELLTGPLRTSESTKGQKELFDTAEDGDEVVDGFDEEEDDVEEIQGIELNSDGEIDSDVEFVDLKADGADADSDEDDSDADDSDSDFDSDDDKDSDKKQRPMDIDDFDKLVGDILKSHRLDKDVDAASSDDDQDMSDSEMLAMDDKLGEVFKQQAKSKPDSKQQKRDAKAAVVNLKNRILDLLEIFIKNESLNPLAFSVLVPLLSLMRTTGVKPLASRASAIIVDYQKRMKKARNNKEVKQSGLTADVIFPYLAEVHEEARQGGDSHEYSKTASAASLLLAVTMHVLDKSSEEKVNDLYSQTFAAKKGLQLAFFADWENWRKNRV</sequence>
<comment type="subcellular location">
    <subcellularLocation>
        <location evidence="1">Nucleus</location>
    </subcellularLocation>
</comment>
<evidence type="ECO:0000256" key="2">
    <source>
        <dbReference type="ARBA" id="ARBA00023242"/>
    </source>
</evidence>
<dbReference type="PANTHER" id="PTHR13213">
    <property type="entry name" value="MYB-BINDING PROTEIN 1A FAMILY MEMBER"/>
    <property type="match status" value="1"/>
</dbReference>
<reference evidence="4" key="1">
    <citation type="journal article" date="2021" name="J Fungi (Basel)">
        <title>Genomic and Metabolomic Analyses of the Marine Fungus Emericellopsis cladophorae: Insights into Saltwater Adaptability Mechanisms and Its Biosynthetic Potential.</title>
        <authorList>
            <person name="Goncalves M.F.M."/>
            <person name="Hilario S."/>
            <person name="Van de Peer Y."/>
            <person name="Esteves A.C."/>
            <person name="Alves A."/>
        </authorList>
    </citation>
    <scope>NUCLEOTIDE SEQUENCE</scope>
    <source>
        <strain evidence="4">MUM 19.33</strain>
    </source>
</reference>
<feature type="region of interest" description="Disordered" evidence="3">
    <location>
        <begin position="578"/>
        <end position="611"/>
    </location>
</feature>
<dbReference type="OrthoDB" id="342531at2759"/>
<evidence type="ECO:0000256" key="3">
    <source>
        <dbReference type="SAM" id="MobiDB-lite"/>
    </source>
</evidence>
<dbReference type="PANTHER" id="PTHR13213:SF2">
    <property type="entry name" value="MYB-BINDING PROTEIN 1A"/>
    <property type="match status" value="1"/>
</dbReference>
<dbReference type="GeneID" id="75829732"/>
<gene>
    <name evidence="4" type="ORF">J7T54_003229</name>
</gene>
<dbReference type="AlphaFoldDB" id="A0A9P9Y046"/>
<accession>A0A9P9Y046</accession>
<feature type="compositionally biased region" description="Basic and acidic residues" evidence="3">
    <location>
        <begin position="665"/>
        <end position="674"/>
    </location>
</feature>
<dbReference type="InterPro" id="IPR007015">
    <property type="entry name" value="DNA_pol_V/MYBBP1A"/>
</dbReference>